<evidence type="ECO:0000313" key="5">
    <source>
        <dbReference type="EMBL" id="ELY93531.1"/>
    </source>
</evidence>
<comment type="caution">
    <text evidence="5">The sequence shown here is derived from an EMBL/GenBank/DDBJ whole genome shotgun (WGS) entry which is preliminary data.</text>
</comment>
<feature type="compositionally biased region" description="Basic and acidic residues" evidence="3">
    <location>
        <begin position="197"/>
        <end position="208"/>
    </location>
</feature>
<dbReference type="PATRIC" id="fig|1227492.4.peg.3789"/>
<dbReference type="RefSeq" id="WP_006169342.1">
    <property type="nucleotide sequence ID" value="NZ_AOIN01000098.1"/>
</dbReference>
<evidence type="ECO:0000256" key="1">
    <source>
        <dbReference type="ARBA" id="ARBA00001946"/>
    </source>
</evidence>
<keyword evidence="2 5" id="KW-0378">Hydrolase</keyword>
<dbReference type="InterPro" id="IPR015797">
    <property type="entry name" value="NUDIX_hydrolase-like_dom_sf"/>
</dbReference>
<dbReference type="PANTHER" id="PTHR11839:SF18">
    <property type="entry name" value="NUDIX HYDROLASE DOMAIN-CONTAINING PROTEIN"/>
    <property type="match status" value="1"/>
</dbReference>
<dbReference type="GO" id="GO:0019693">
    <property type="term" value="P:ribose phosphate metabolic process"/>
    <property type="evidence" value="ECO:0007669"/>
    <property type="project" value="TreeGrafter"/>
</dbReference>
<name>M0A5D7_9EURY</name>
<reference evidence="5 6" key="1">
    <citation type="journal article" date="2014" name="PLoS Genet.">
        <title>Phylogenetically driven sequencing of extremely halophilic archaea reveals strategies for static and dynamic osmo-response.</title>
        <authorList>
            <person name="Becker E.A."/>
            <person name="Seitzer P.M."/>
            <person name="Tritt A."/>
            <person name="Larsen D."/>
            <person name="Krusor M."/>
            <person name="Yao A.I."/>
            <person name="Wu D."/>
            <person name="Madern D."/>
            <person name="Eisen J.A."/>
            <person name="Darling A.E."/>
            <person name="Facciotti M.T."/>
        </authorList>
    </citation>
    <scope>NUCLEOTIDE SEQUENCE [LARGE SCALE GENOMIC DNA]</scope>
    <source>
        <strain evidence="5 6">JCM 10990</strain>
    </source>
</reference>
<dbReference type="PANTHER" id="PTHR11839">
    <property type="entry name" value="UDP/ADP-SUGAR PYROPHOSPHATASE"/>
    <property type="match status" value="1"/>
</dbReference>
<organism evidence="5 6">
    <name type="scientific">Natrialba chahannaoensis JCM 10990</name>
    <dbReference type="NCBI Taxonomy" id="1227492"/>
    <lineage>
        <taxon>Archaea</taxon>
        <taxon>Methanobacteriati</taxon>
        <taxon>Methanobacteriota</taxon>
        <taxon>Stenosarchaea group</taxon>
        <taxon>Halobacteria</taxon>
        <taxon>Halobacteriales</taxon>
        <taxon>Natrialbaceae</taxon>
        <taxon>Natrialba</taxon>
    </lineage>
</organism>
<accession>M0A5D7</accession>
<evidence type="ECO:0000256" key="2">
    <source>
        <dbReference type="ARBA" id="ARBA00022801"/>
    </source>
</evidence>
<proteinExistence type="predicted"/>
<dbReference type="Gene3D" id="3.90.79.10">
    <property type="entry name" value="Nucleoside Triphosphate Pyrophosphohydrolase"/>
    <property type="match status" value="1"/>
</dbReference>
<dbReference type="Pfam" id="PF00293">
    <property type="entry name" value="NUDIX"/>
    <property type="match status" value="1"/>
</dbReference>
<protein>
    <submittedName>
        <fullName evidence="5">NUDIX hydrolase</fullName>
    </submittedName>
</protein>
<dbReference type="AlphaFoldDB" id="M0A5D7"/>
<evidence type="ECO:0000259" key="4">
    <source>
        <dbReference type="PROSITE" id="PS51462"/>
    </source>
</evidence>
<dbReference type="GO" id="GO:0016787">
    <property type="term" value="F:hydrolase activity"/>
    <property type="evidence" value="ECO:0007669"/>
    <property type="project" value="UniProtKB-KW"/>
</dbReference>
<feature type="domain" description="Nudix hydrolase" evidence="4">
    <location>
        <begin position="43"/>
        <end position="173"/>
    </location>
</feature>
<dbReference type="Proteomes" id="UP000011693">
    <property type="component" value="Unassembled WGS sequence"/>
</dbReference>
<dbReference type="InterPro" id="IPR000086">
    <property type="entry name" value="NUDIX_hydrolase_dom"/>
</dbReference>
<dbReference type="CDD" id="cd03424">
    <property type="entry name" value="NUDIX_ADPRase_Nudt5_UGPPase_Nudt14"/>
    <property type="match status" value="1"/>
</dbReference>
<evidence type="ECO:0000313" key="6">
    <source>
        <dbReference type="Proteomes" id="UP000011693"/>
    </source>
</evidence>
<dbReference type="EMBL" id="AOIN01000098">
    <property type="protein sequence ID" value="ELY93531.1"/>
    <property type="molecule type" value="Genomic_DNA"/>
</dbReference>
<sequence length="208" mass="23087">MPTDPLAWETTDREVAYTCPGFDIVNESVRLPDGTETEFDYLSEPSSVCILPFTADGNVVCIDEWRQAVSRVNRGLPVGGTEPDDTDLEAAARRELREETGYEADRMEPLVTVEPANGIADSVLHVFVAEDCQPTAEQELDHNESIRVEPVAFETVLESLRAGEIRDGRLVLAVSYYLLSRTDEMFAGGVNMGGDDDATRSREEKRDR</sequence>
<dbReference type="STRING" id="1227492.C482_19074"/>
<dbReference type="PROSITE" id="PS51462">
    <property type="entry name" value="NUDIX"/>
    <property type="match status" value="1"/>
</dbReference>
<evidence type="ECO:0000256" key="3">
    <source>
        <dbReference type="SAM" id="MobiDB-lite"/>
    </source>
</evidence>
<dbReference type="GO" id="GO:0006753">
    <property type="term" value="P:nucleoside phosphate metabolic process"/>
    <property type="evidence" value="ECO:0007669"/>
    <property type="project" value="TreeGrafter"/>
</dbReference>
<dbReference type="SUPFAM" id="SSF55811">
    <property type="entry name" value="Nudix"/>
    <property type="match status" value="1"/>
</dbReference>
<gene>
    <name evidence="5" type="ORF">C482_19074</name>
</gene>
<comment type="cofactor">
    <cofactor evidence="1">
        <name>Mg(2+)</name>
        <dbReference type="ChEBI" id="CHEBI:18420"/>
    </cofactor>
</comment>
<feature type="region of interest" description="Disordered" evidence="3">
    <location>
        <begin position="189"/>
        <end position="208"/>
    </location>
</feature>
<keyword evidence="6" id="KW-1185">Reference proteome</keyword>